<feature type="region of interest" description="Disordered" evidence="3">
    <location>
        <begin position="169"/>
        <end position="330"/>
    </location>
</feature>
<feature type="compositionally biased region" description="Polar residues" evidence="3">
    <location>
        <begin position="91"/>
        <end position="103"/>
    </location>
</feature>
<dbReference type="GO" id="GO:0005737">
    <property type="term" value="C:cytoplasm"/>
    <property type="evidence" value="ECO:0007669"/>
    <property type="project" value="UniProtKB-ARBA"/>
</dbReference>
<feature type="compositionally biased region" description="Polar residues" evidence="3">
    <location>
        <begin position="196"/>
        <end position="209"/>
    </location>
</feature>
<proteinExistence type="predicted"/>
<dbReference type="GO" id="GO:0003723">
    <property type="term" value="F:RNA binding"/>
    <property type="evidence" value="ECO:0007669"/>
    <property type="project" value="UniProtKB-UniRule"/>
</dbReference>
<feature type="domain" description="HTH La-type RNA-binding" evidence="4">
    <location>
        <begin position="399"/>
        <end position="488"/>
    </location>
</feature>
<comment type="caution">
    <text evidence="5">The sequence shown here is derived from an EMBL/GenBank/DDBJ whole genome shotgun (WGS) entry which is preliminary data.</text>
</comment>
<keyword evidence="1 2" id="KW-0694">RNA-binding</keyword>
<dbReference type="SUPFAM" id="SSF46785">
    <property type="entry name" value="Winged helix' DNA-binding domain"/>
    <property type="match status" value="1"/>
</dbReference>
<organism evidence="5 6">
    <name type="scientific">Cuscuta epithymum</name>
    <dbReference type="NCBI Taxonomy" id="186058"/>
    <lineage>
        <taxon>Eukaryota</taxon>
        <taxon>Viridiplantae</taxon>
        <taxon>Streptophyta</taxon>
        <taxon>Embryophyta</taxon>
        <taxon>Tracheophyta</taxon>
        <taxon>Spermatophyta</taxon>
        <taxon>Magnoliopsida</taxon>
        <taxon>eudicotyledons</taxon>
        <taxon>Gunneridae</taxon>
        <taxon>Pentapetalae</taxon>
        <taxon>asterids</taxon>
        <taxon>lamiids</taxon>
        <taxon>Solanales</taxon>
        <taxon>Convolvulaceae</taxon>
        <taxon>Cuscuteae</taxon>
        <taxon>Cuscuta</taxon>
        <taxon>Cuscuta subgen. Cuscuta</taxon>
    </lineage>
</organism>
<keyword evidence="6" id="KW-1185">Reference proteome</keyword>
<dbReference type="InterPro" id="IPR036390">
    <property type="entry name" value="WH_DNA-bd_sf"/>
</dbReference>
<evidence type="ECO:0000256" key="1">
    <source>
        <dbReference type="ARBA" id="ARBA00022884"/>
    </source>
</evidence>
<feature type="compositionally biased region" description="Polar residues" evidence="3">
    <location>
        <begin position="271"/>
        <end position="282"/>
    </location>
</feature>
<feature type="compositionally biased region" description="Low complexity" evidence="3">
    <location>
        <begin position="111"/>
        <end position="125"/>
    </location>
</feature>
<evidence type="ECO:0000256" key="2">
    <source>
        <dbReference type="PROSITE-ProRule" id="PRU00332"/>
    </source>
</evidence>
<dbReference type="PANTHER" id="PTHR22792">
    <property type="entry name" value="LUPUS LA PROTEIN-RELATED"/>
    <property type="match status" value="1"/>
</dbReference>
<dbReference type="InterPro" id="IPR045180">
    <property type="entry name" value="La_dom_prot"/>
</dbReference>
<evidence type="ECO:0000313" key="6">
    <source>
        <dbReference type="Proteomes" id="UP001152523"/>
    </source>
</evidence>
<evidence type="ECO:0000259" key="4">
    <source>
        <dbReference type="PROSITE" id="PS50961"/>
    </source>
</evidence>
<feature type="compositionally biased region" description="Polar residues" evidence="3">
    <location>
        <begin position="553"/>
        <end position="563"/>
    </location>
</feature>
<dbReference type="PANTHER" id="PTHR22792:SF132">
    <property type="entry name" value="LA-RELATED PROTEIN 1"/>
    <property type="match status" value="1"/>
</dbReference>
<feature type="compositionally biased region" description="Polar residues" evidence="3">
    <location>
        <begin position="219"/>
        <end position="231"/>
    </location>
</feature>
<feature type="region of interest" description="Disordered" evidence="3">
    <location>
        <begin position="526"/>
        <end position="563"/>
    </location>
</feature>
<feature type="compositionally biased region" description="Low complexity" evidence="3">
    <location>
        <begin position="183"/>
        <end position="195"/>
    </location>
</feature>
<reference evidence="5" key="1">
    <citation type="submission" date="2022-07" db="EMBL/GenBank/DDBJ databases">
        <authorList>
            <person name="Macas J."/>
            <person name="Novak P."/>
            <person name="Neumann P."/>
        </authorList>
    </citation>
    <scope>NUCLEOTIDE SEQUENCE</scope>
</reference>
<gene>
    <name evidence="5" type="ORF">CEPIT_LOCUS24560</name>
</gene>
<dbReference type="InterPro" id="IPR006630">
    <property type="entry name" value="La_HTH"/>
</dbReference>
<dbReference type="CDD" id="cd07323">
    <property type="entry name" value="LAM"/>
    <property type="match status" value="1"/>
</dbReference>
<name>A0AAV0EH56_9ASTE</name>
<feature type="region of interest" description="Disordered" evidence="3">
    <location>
        <begin position="1"/>
        <end position="135"/>
    </location>
</feature>
<dbReference type="InterPro" id="IPR036388">
    <property type="entry name" value="WH-like_DNA-bd_sf"/>
</dbReference>
<accession>A0AAV0EH56</accession>
<sequence length="563" mass="59942">MATASSPTNPSPGSIAAADISSQVTNCPKPRGSLSARGASSACTQIVRRADSEPDPFESASGAILQSPHSHPTASLTPDQSGMSSDSSHSQAAAPTSGNSSSPDAPEGAEGESSGNDNGSGSNAAKKPVWNKPSGAKEEVGVVMGALSWPALSDSTKASARSDMHRAVSDGLLSVSQGTGITSSSSPHNHLHSNNGNASSTPNHAPNRQRSFKRGGGNSSNTVQANGSLFQVQGEVGEMAPQYAEKSGKSSAESSSKDIVNRDDGQRGFGAQSQGGNVSQHPRNSNRRGNGGTRPRGDGSYNRVHGGARDHERTNQEWNHNRGFGGRDAHIPPQRFPSRPFIRGPPTPPPFIPPTMPIRPFSTPIIYPEVASPVFYVPGLHQESFRMPMFPNMPPYSYHAPDPQLYSKIVNQIDYYFSNDNLIKDVFLRENMDEQGWVPIKLIAGFKRVSMLTDSVRAISEALQASGVVEIQDGKVRRRDDWMKWIVPHSMRYSSHQAVLQDPNKVSVMGHLKSVTLDEVASNGSADACDSRGSSSQQQSGNKIISEGGQSALAGNSSYKDMF</sequence>
<evidence type="ECO:0000256" key="3">
    <source>
        <dbReference type="SAM" id="MobiDB-lite"/>
    </source>
</evidence>
<feature type="compositionally biased region" description="Polar residues" evidence="3">
    <location>
        <begin position="1"/>
        <end position="12"/>
    </location>
</feature>
<feature type="compositionally biased region" description="Low complexity" evidence="3">
    <location>
        <begin position="31"/>
        <end position="42"/>
    </location>
</feature>
<evidence type="ECO:0000313" key="5">
    <source>
        <dbReference type="EMBL" id="CAH9122567.1"/>
    </source>
</evidence>
<feature type="compositionally biased region" description="Polar residues" evidence="3">
    <location>
        <begin position="67"/>
        <end position="80"/>
    </location>
</feature>
<dbReference type="PROSITE" id="PS50961">
    <property type="entry name" value="HTH_LA"/>
    <property type="match status" value="1"/>
</dbReference>
<dbReference type="Proteomes" id="UP001152523">
    <property type="component" value="Unassembled WGS sequence"/>
</dbReference>
<dbReference type="SMART" id="SM00715">
    <property type="entry name" value="LA"/>
    <property type="match status" value="1"/>
</dbReference>
<dbReference type="AlphaFoldDB" id="A0AAV0EH56"/>
<feature type="compositionally biased region" description="Basic and acidic residues" evidence="3">
    <location>
        <begin position="255"/>
        <end position="266"/>
    </location>
</feature>
<dbReference type="EMBL" id="CAMAPF010000926">
    <property type="protein sequence ID" value="CAH9122567.1"/>
    <property type="molecule type" value="Genomic_DNA"/>
</dbReference>
<feature type="compositionally biased region" description="Low complexity" evidence="3">
    <location>
        <begin position="81"/>
        <end position="90"/>
    </location>
</feature>
<dbReference type="Gene3D" id="1.10.10.10">
    <property type="entry name" value="Winged helix-like DNA-binding domain superfamily/Winged helix DNA-binding domain"/>
    <property type="match status" value="1"/>
</dbReference>
<protein>
    <recommendedName>
        <fullName evidence="4">HTH La-type RNA-binding domain-containing protein</fullName>
    </recommendedName>
</protein>
<dbReference type="FunFam" id="1.10.10.10:FF:000131">
    <property type="entry name" value="la-related protein 1B isoform X2"/>
    <property type="match status" value="1"/>
</dbReference>
<dbReference type="Pfam" id="PF05383">
    <property type="entry name" value="La"/>
    <property type="match status" value="1"/>
</dbReference>